<comment type="similarity">
    <text evidence="2">Belongs to the MAP70 family.</text>
</comment>
<accession>A0A8T0X128</accession>
<dbReference type="GO" id="GO:0007010">
    <property type="term" value="P:cytoskeleton organization"/>
    <property type="evidence" value="ECO:0007669"/>
    <property type="project" value="InterPro"/>
</dbReference>
<dbReference type="Proteomes" id="UP000823388">
    <property type="component" value="Chromosome 1N"/>
</dbReference>
<sequence length="550" mass="61385">MADGGCEEGNASAHKGSARRRGPVQAGLDADELLTLMYGSDPVKVELTRLENEVRDKDRELGEAHAEIKALRLSERAREKAVEELTAELEKVDEKLKLTESLLEAKNLELKKTNDEKKAAMAAQFAAEATLRRVHAAQKDDDMPPIEAILAPLEAELKLSRQEIAKLQDDNRALDRLTKQKEAALLEAERTVQIAMAKAAMVDDMQNKNQELMKQIEICQEENKILDRLHRQKVAEVEKLSQTVRELEEAVLQGGAAANAVREYQRKVQEMNEEKKVLDRELARAKVTANRVAVVVANEWKDANGKVMPVKQWLEERRFMQGEMQQLRDKLAIAERTARSEAQLKEKYQLRLKVLEDGLRGPPSGSSRPPTEGKSMSNGPPRRLSLSGADSMSKASPNGVLMRRSPSLNSRSSLTTSSSLVLKHAKDCETADNWKADAEEKGNETTNNGSSDMVSGVLYDMLQKEVVSLRKACHEKDQSLKDKDDAIEMLAKKVDTLNKAMEVESKKMRREMAAMEKEFAAVRLEKEQESKAKRLGNLKGPGTSQTVSGR</sequence>
<dbReference type="GO" id="GO:0008017">
    <property type="term" value="F:microtubule binding"/>
    <property type="evidence" value="ECO:0007669"/>
    <property type="project" value="InterPro"/>
</dbReference>
<evidence type="ECO:0000256" key="3">
    <source>
        <dbReference type="ARBA" id="ARBA00022490"/>
    </source>
</evidence>
<keyword evidence="10" id="KW-1185">Reference proteome</keyword>
<dbReference type="AlphaFoldDB" id="A0A8T0X128"/>
<evidence type="ECO:0000256" key="8">
    <source>
        <dbReference type="SAM" id="MobiDB-lite"/>
    </source>
</evidence>
<feature type="region of interest" description="Disordered" evidence="8">
    <location>
        <begin position="1"/>
        <end position="24"/>
    </location>
</feature>
<feature type="coiled-coil region" evidence="7">
    <location>
        <begin position="47"/>
        <end position="123"/>
    </location>
</feature>
<protein>
    <recommendedName>
        <fullName evidence="11">Microtubule-associated protein 70-2</fullName>
    </recommendedName>
</protein>
<feature type="coiled-coil region" evidence="7">
    <location>
        <begin position="480"/>
        <end position="525"/>
    </location>
</feature>
<keyword evidence="4" id="KW-0493">Microtubule</keyword>
<dbReference type="InterPro" id="IPR009768">
    <property type="entry name" value="MAP70"/>
</dbReference>
<evidence type="ECO:0000256" key="7">
    <source>
        <dbReference type="SAM" id="Coils"/>
    </source>
</evidence>
<comment type="subcellular location">
    <subcellularLocation>
        <location evidence="1">Cytoplasm</location>
        <location evidence="1">Cytoskeleton</location>
    </subcellularLocation>
</comment>
<dbReference type="PANTHER" id="PTHR31246">
    <property type="entry name" value="MICROTUBULE-ASSOCIATED PROTEIN 70-2"/>
    <property type="match status" value="1"/>
</dbReference>
<comment type="caution">
    <text evidence="9">The sequence shown here is derived from an EMBL/GenBank/DDBJ whole genome shotgun (WGS) entry which is preliminary data.</text>
</comment>
<dbReference type="PANTHER" id="PTHR31246:SF17">
    <property type="entry name" value="MICROTUBULE-ASSOCIATED PROTEIN 70-2"/>
    <property type="match status" value="1"/>
</dbReference>
<feature type="region of interest" description="Disordered" evidence="8">
    <location>
        <begin position="525"/>
        <end position="550"/>
    </location>
</feature>
<proteinExistence type="inferred from homology"/>
<feature type="compositionally biased region" description="Low complexity" evidence="8">
    <location>
        <begin position="360"/>
        <end position="370"/>
    </location>
</feature>
<evidence type="ECO:0000256" key="2">
    <source>
        <dbReference type="ARBA" id="ARBA00008825"/>
    </source>
</evidence>
<dbReference type="GO" id="GO:0005874">
    <property type="term" value="C:microtubule"/>
    <property type="evidence" value="ECO:0007669"/>
    <property type="project" value="UniProtKB-KW"/>
</dbReference>
<feature type="coiled-coil region" evidence="7">
    <location>
        <begin position="150"/>
        <end position="344"/>
    </location>
</feature>
<evidence type="ECO:0000256" key="4">
    <source>
        <dbReference type="ARBA" id="ARBA00022701"/>
    </source>
</evidence>
<evidence type="ECO:0000313" key="9">
    <source>
        <dbReference type="EMBL" id="KAG2653830.1"/>
    </source>
</evidence>
<evidence type="ECO:0000256" key="1">
    <source>
        <dbReference type="ARBA" id="ARBA00004245"/>
    </source>
</evidence>
<evidence type="ECO:0008006" key="11">
    <source>
        <dbReference type="Google" id="ProtNLM"/>
    </source>
</evidence>
<feature type="compositionally biased region" description="Low complexity" evidence="8">
    <location>
        <begin position="403"/>
        <end position="419"/>
    </location>
</feature>
<gene>
    <name evidence="9" type="ORF">PVAP13_1NG415100</name>
</gene>
<evidence type="ECO:0000256" key="6">
    <source>
        <dbReference type="ARBA" id="ARBA00023212"/>
    </source>
</evidence>
<evidence type="ECO:0000313" key="10">
    <source>
        <dbReference type="Proteomes" id="UP000823388"/>
    </source>
</evidence>
<dbReference type="EMBL" id="CM029038">
    <property type="protein sequence ID" value="KAG2653830.1"/>
    <property type="molecule type" value="Genomic_DNA"/>
</dbReference>
<dbReference type="Pfam" id="PF07058">
    <property type="entry name" value="MAP70"/>
    <property type="match status" value="1"/>
</dbReference>
<feature type="region of interest" description="Disordered" evidence="8">
    <location>
        <begin position="354"/>
        <end position="419"/>
    </location>
</feature>
<reference evidence="9" key="1">
    <citation type="submission" date="2020-05" db="EMBL/GenBank/DDBJ databases">
        <title>WGS assembly of Panicum virgatum.</title>
        <authorList>
            <person name="Lovell J.T."/>
            <person name="Jenkins J."/>
            <person name="Shu S."/>
            <person name="Juenger T.E."/>
            <person name="Schmutz J."/>
        </authorList>
    </citation>
    <scope>NUCLEOTIDE SEQUENCE</scope>
    <source>
        <strain evidence="9">AP13</strain>
    </source>
</reference>
<organism evidence="9 10">
    <name type="scientific">Panicum virgatum</name>
    <name type="common">Blackwell switchgrass</name>
    <dbReference type="NCBI Taxonomy" id="38727"/>
    <lineage>
        <taxon>Eukaryota</taxon>
        <taxon>Viridiplantae</taxon>
        <taxon>Streptophyta</taxon>
        <taxon>Embryophyta</taxon>
        <taxon>Tracheophyta</taxon>
        <taxon>Spermatophyta</taxon>
        <taxon>Magnoliopsida</taxon>
        <taxon>Liliopsida</taxon>
        <taxon>Poales</taxon>
        <taxon>Poaceae</taxon>
        <taxon>PACMAD clade</taxon>
        <taxon>Panicoideae</taxon>
        <taxon>Panicodae</taxon>
        <taxon>Paniceae</taxon>
        <taxon>Panicinae</taxon>
        <taxon>Panicum</taxon>
        <taxon>Panicum sect. Hiantes</taxon>
    </lineage>
</organism>
<keyword evidence="3" id="KW-0963">Cytoplasm</keyword>
<keyword evidence="6" id="KW-0206">Cytoskeleton</keyword>
<evidence type="ECO:0000256" key="5">
    <source>
        <dbReference type="ARBA" id="ARBA00023054"/>
    </source>
</evidence>
<name>A0A8T0X128_PANVG</name>
<keyword evidence="5 7" id="KW-0175">Coiled coil</keyword>